<evidence type="ECO:0000313" key="4">
    <source>
        <dbReference type="Proteomes" id="UP000054477"/>
    </source>
</evidence>
<evidence type="ECO:0000256" key="1">
    <source>
        <dbReference type="SAM" id="MobiDB-lite"/>
    </source>
</evidence>
<evidence type="ECO:0000313" key="3">
    <source>
        <dbReference type="EMBL" id="KIK03218.1"/>
    </source>
</evidence>
<reference evidence="3 4" key="1">
    <citation type="submission" date="2014-04" db="EMBL/GenBank/DDBJ databases">
        <authorList>
            <consortium name="DOE Joint Genome Institute"/>
            <person name="Kuo A."/>
            <person name="Kohler A."/>
            <person name="Nagy L.G."/>
            <person name="Floudas D."/>
            <person name="Copeland A."/>
            <person name="Barry K.W."/>
            <person name="Cichocki N."/>
            <person name="Veneault-Fourrey C."/>
            <person name="LaButti K."/>
            <person name="Lindquist E.A."/>
            <person name="Lipzen A."/>
            <person name="Lundell T."/>
            <person name="Morin E."/>
            <person name="Murat C."/>
            <person name="Sun H."/>
            <person name="Tunlid A."/>
            <person name="Henrissat B."/>
            <person name="Grigoriev I.V."/>
            <person name="Hibbett D.S."/>
            <person name="Martin F."/>
            <person name="Nordberg H.P."/>
            <person name="Cantor M.N."/>
            <person name="Hua S.X."/>
        </authorList>
    </citation>
    <scope>NUCLEOTIDE SEQUENCE [LARGE SCALE GENOMIC DNA]</scope>
    <source>
        <strain evidence="3 4">LaAM-08-1</strain>
    </source>
</reference>
<dbReference type="HOGENOM" id="CLU_2427369_0_0_1"/>
<reference evidence="4" key="2">
    <citation type="submission" date="2015-01" db="EMBL/GenBank/DDBJ databases">
        <title>Evolutionary Origins and Diversification of the Mycorrhizal Mutualists.</title>
        <authorList>
            <consortium name="DOE Joint Genome Institute"/>
            <consortium name="Mycorrhizal Genomics Consortium"/>
            <person name="Kohler A."/>
            <person name="Kuo A."/>
            <person name="Nagy L.G."/>
            <person name="Floudas D."/>
            <person name="Copeland A."/>
            <person name="Barry K.W."/>
            <person name="Cichocki N."/>
            <person name="Veneault-Fourrey C."/>
            <person name="LaButti K."/>
            <person name="Lindquist E.A."/>
            <person name="Lipzen A."/>
            <person name="Lundell T."/>
            <person name="Morin E."/>
            <person name="Murat C."/>
            <person name="Riley R."/>
            <person name="Ohm R."/>
            <person name="Sun H."/>
            <person name="Tunlid A."/>
            <person name="Henrissat B."/>
            <person name="Grigoriev I.V."/>
            <person name="Hibbett D.S."/>
            <person name="Martin F."/>
        </authorList>
    </citation>
    <scope>NUCLEOTIDE SEQUENCE [LARGE SCALE GENOMIC DNA]</scope>
    <source>
        <strain evidence="4">LaAM-08-1</strain>
    </source>
</reference>
<accession>A0A0C9Y568</accession>
<dbReference type="AlphaFoldDB" id="A0A0C9Y568"/>
<feature type="chain" id="PRO_5002206555" evidence="2">
    <location>
        <begin position="21"/>
        <end position="91"/>
    </location>
</feature>
<dbReference type="Proteomes" id="UP000054477">
    <property type="component" value="Unassembled WGS sequence"/>
</dbReference>
<organism evidence="3 4">
    <name type="scientific">Laccaria amethystina LaAM-08-1</name>
    <dbReference type="NCBI Taxonomy" id="1095629"/>
    <lineage>
        <taxon>Eukaryota</taxon>
        <taxon>Fungi</taxon>
        <taxon>Dikarya</taxon>
        <taxon>Basidiomycota</taxon>
        <taxon>Agaricomycotina</taxon>
        <taxon>Agaricomycetes</taxon>
        <taxon>Agaricomycetidae</taxon>
        <taxon>Agaricales</taxon>
        <taxon>Agaricineae</taxon>
        <taxon>Hydnangiaceae</taxon>
        <taxon>Laccaria</taxon>
    </lineage>
</organism>
<proteinExistence type="predicted"/>
<sequence>MHSSLLRRALASLQVDTCLACSTSRWYSSKGSWEWRREKTPWRNVEAWNQEPSSPKEPKRKIGRPKKEQTPNLTPKKPRERKSSLRAKTQD</sequence>
<dbReference type="EMBL" id="KN838582">
    <property type="protein sequence ID" value="KIK03218.1"/>
    <property type="molecule type" value="Genomic_DNA"/>
</dbReference>
<protein>
    <submittedName>
        <fullName evidence="3">Uncharacterized protein</fullName>
    </submittedName>
</protein>
<keyword evidence="2" id="KW-0732">Signal</keyword>
<feature type="region of interest" description="Disordered" evidence="1">
    <location>
        <begin position="46"/>
        <end position="91"/>
    </location>
</feature>
<keyword evidence="4" id="KW-1185">Reference proteome</keyword>
<feature type="signal peptide" evidence="2">
    <location>
        <begin position="1"/>
        <end position="20"/>
    </location>
</feature>
<evidence type="ECO:0000256" key="2">
    <source>
        <dbReference type="SAM" id="SignalP"/>
    </source>
</evidence>
<gene>
    <name evidence="3" type="ORF">K443DRAFT_483697</name>
</gene>
<name>A0A0C9Y568_9AGAR</name>